<proteinExistence type="predicted"/>
<reference evidence="4" key="1">
    <citation type="submission" date="2025-08" db="UniProtKB">
        <authorList>
            <consortium name="RefSeq"/>
        </authorList>
    </citation>
    <scope>IDENTIFICATION</scope>
    <source>
        <tissue evidence="4">Muscle</tissue>
    </source>
</reference>
<evidence type="ECO:0000313" key="3">
    <source>
        <dbReference type="Proteomes" id="UP000694941"/>
    </source>
</evidence>
<keyword evidence="1" id="KW-0175">Coiled coil</keyword>
<keyword evidence="3" id="KW-1185">Reference proteome</keyword>
<evidence type="ECO:0000256" key="1">
    <source>
        <dbReference type="SAM" id="Coils"/>
    </source>
</evidence>
<name>A0ABM1THL0_LIMPO</name>
<dbReference type="InterPro" id="IPR050058">
    <property type="entry name" value="Ala-tRNA_ligase"/>
</dbReference>
<dbReference type="Proteomes" id="UP000694941">
    <property type="component" value="Unplaced"/>
</dbReference>
<evidence type="ECO:0000259" key="2">
    <source>
        <dbReference type="Pfam" id="PF02272"/>
    </source>
</evidence>
<dbReference type="PANTHER" id="PTHR11777">
    <property type="entry name" value="ALANYL-TRNA SYNTHETASE"/>
    <property type="match status" value="1"/>
</dbReference>
<accession>A0ABM1THL0</accession>
<dbReference type="Pfam" id="PF02272">
    <property type="entry name" value="DHHA1"/>
    <property type="match status" value="1"/>
</dbReference>
<dbReference type="PANTHER" id="PTHR11777:SF9">
    <property type="entry name" value="ALANINE--TRNA LIGASE, CYTOPLASMIC"/>
    <property type="match status" value="1"/>
</dbReference>
<dbReference type="GeneID" id="111088753"/>
<feature type="domain" description="DHHA1" evidence="2">
    <location>
        <begin position="66"/>
        <end position="167"/>
    </location>
</feature>
<dbReference type="Gene3D" id="3.10.310.40">
    <property type="match status" value="1"/>
</dbReference>
<sequence>MVKKIVELTEEISQSSIAYWKKEELRTNLKNMKKQLDDMDRANKAAVVQEVIEQAKQLLEGNSHEKFIVHAFEAGSNAKALDGALKQVKSLCPRTAAMFFSTDNGKVLCLSSVPKEAVSKGLKANEWVREISRVIDGKGGGKEEAAQATGTRVSSLNEAMTLAKEFAELKLTQ</sequence>
<organism evidence="3 4">
    <name type="scientific">Limulus polyphemus</name>
    <name type="common">Atlantic horseshoe crab</name>
    <dbReference type="NCBI Taxonomy" id="6850"/>
    <lineage>
        <taxon>Eukaryota</taxon>
        <taxon>Metazoa</taxon>
        <taxon>Ecdysozoa</taxon>
        <taxon>Arthropoda</taxon>
        <taxon>Chelicerata</taxon>
        <taxon>Merostomata</taxon>
        <taxon>Xiphosura</taxon>
        <taxon>Limulidae</taxon>
        <taxon>Limulus</taxon>
    </lineage>
</organism>
<protein>
    <submittedName>
        <fullName evidence="4">Alanine--tRNA ligase, cytoplasmic-like</fullName>
    </submittedName>
</protein>
<evidence type="ECO:0000313" key="4">
    <source>
        <dbReference type="RefSeq" id="XP_022255366.1"/>
    </source>
</evidence>
<feature type="coiled-coil region" evidence="1">
    <location>
        <begin position="22"/>
        <end position="49"/>
    </location>
</feature>
<dbReference type="InterPro" id="IPR003156">
    <property type="entry name" value="DHHA1_dom"/>
</dbReference>
<gene>
    <name evidence="4" type="primary">LOC111088753</name>
</gene>
<dbReference type="RefSeq" id="XP_022255366.1">
    <property type="nucleotide sequence ID" value="XM_022399658.1"/>
</dbReference>